<evidence type="ECO:0000256" key="2">
    <source>
        <dbReference type="ARBA" id="ARBA00022771"/>
    </source>
</evidence>
<reference evidence="6 7" key="1">
    <citation type="journal article" date="2018" name="Plant J.">
        <title>Genome sequences of Chlorella sorokiniana UTEX 1602 and Micractinium conductrix SAG 241.80: implications to maltose excretion by a green alga.</title>
        <authorList>
            <person name="Arriola M.B."/>
            <person name="Velmurugan N."/>
            <person name="Zhang Y."/>
            <person name="Plunkett M.H."/>
            <person name="Hondzo H."/>
            <person name="Barney B.M."/>
        </authorList>
    </citation>
    <scope>NUCLEOTIDE SEQUENCE [LARGE SCALE GENOMIC DNA]</scope>
    <source>
        <strain evidence="6 7">SAG 241.80</strain>
    </source>
</reference>
<feature type="region of interest" description="Disordered" evidence="4">
    <location>
        <begin position="1"/>
        <end position="21"/>
    </location>
</feature>
<feature type="compositionally biased region" description="Pro residues" evidence="4">
    <location>
        <begin position="292"/>
        <end position="301"/>
    </location>
</feature>
<feature type="region of interest" description="Disordered" evidence="4">
    <location>
        <begin position="214"/>
        <end position="306"/>
    </location>
</feature>
<keyword evidence="7" id="KW-1185">Reference proteome</keyword>
<dbReference type="InterPro" id="IPR004333">
    <property type="entry name" value="SBP_dom"/>
</dbReference>
<feature type="region of interest" description="Disordered" evidence="4">
    <location>
        <begin position="93"/>
        <end position="140"/>
    </location>
</feature>
<dbReference type="SUPFAM" id="SSF103612">
    <property type="entry name" value="SBT domain"/>
    <property type="match status" value="1"/>
</dbReference>
<keyword evidence="1" id="KW-0479">Metal-binding</keyword>
<dbReference type="InterPro" id="IPR044817">
    <property type="entry name" value="SBP-like"/>
</dbReference>
<feature type="region of interest" description="Disordered" evidence="4">
    <location>
        <begin position="461"/>
        <end position="482"/>
    </location>
</feature>
<evidence type="ECO:0000256" key="4">
    <source>
        <dbReference type="SAM" id="MobiDB-lite"/>
    </source>
</evidence>
<sequence length="496" mass="50282">MSARVQATAGGGSPPPRRRCGGRRAATSVLCQVADCGAELVGTGGFYRRYRVCKSHSQSPSLLVAGIQQRFCQQCARFHPIEDFEPERRSCKAALERHRSKRRSSGRSGGRSSGSLRKRPRRAAAPAAPHGSVAPSGACSASRETQQAFIDVDVEMVEVVEVVEVAPAVPAAAAAAAALQPWWQDSHHSGGGGGKEDSPQDVLLRAVEAFLGSSGASSGEACCQQSAGTPSARRPSPATTSCDPDQTHAAETSASQPSATPSLLLDLMDSCSGGGSTRGAPPSTAPAAAPMPLSPQTPPAPSAFSALPAASAPAWPQAAHPPALAAPPAVPVVSAPPAPVPAPPPAAAGCASWAAATSPPLASGPLLCEQFSSSHPALLHPQPAVAPLCVPTFWPPVPPAAGPRAQVAQWLPLPTFMPICETGGSTSAGISPFQNAVGWGSSYTASAGGQPPLSLAPVPTAADARTEEASMEGWTSGALLAPEPQPHAAAPWWGLY</sequence>
<feature type="compositionally biased region" description="Low complexity" evidence="4">
    <location>
        <begin position="280"/>
        <end position="291"/>
    </location>
</feature>
<dbReference type="Gene3D" id="4.10.1100.10">
    <property type="entry name" value="Transcription factor, SBP-box domain"/>
    <property type="match status" value="1"/>
</dbReference>
<evidence type="ECO:0000259" key="5">
    <source>
        <dbReference type="PROSITE" id="PS51141"/>
    </source>
</evidence>
<accession>A0A2P6VC95</accession>
<evidence type="ECO:0000256" key="3">
    <source>
        <dbReference type="ARBA" id="ARBA00022833"/>
    </source>
</evidence>
<gene>
    <name evidence="6" type="ORF">C2E20_4946</name>
</gene>
<evidence type="ECO:0000313" key="6">
    <source>
        <dbReference type="EMBL" id="PSC71709.1"/>
    </source>
</evidence>
<organism evidence="6 7">
    <name type="scientific">Micractinium conductrix</name>
    <dbReference type="NCBI Taxonomy" id="554055"/>
    <lineage>
        <taxon>Eukaryota</taxon>
        <taxon>Viridiplantae</taxon>
        <taxon>Chlorophyta</taxon>
        <taxon>core chlorophytes</taxon>
        <taxon>Trebouxiophyceae</taxon>
        <taxon>Chlorellales</taxon>
        <taxon>Chlorellaceae</taxon>
        <taxon>Chlorella clade</taxon>
        <taxon>Micractinium</taxon>
    </lineage>
</organism>
<proteinExistence type="predicted"/>
<dbReference type="InterPro" id="IPR036893">
    <property type="entry name" value="SBP_sf"/>
</dbReference>
<dbReference type="GO" id="GO:0008270">
    <property type="term" value="F:zinc ion binding"/>
    <property type="evidence" value="ECO:0007669"/>
    <property type="project" value="UniProtKB-KW"/>
</dbReference>
<feature type="compositionally biased region" description="Polar residues" evidence="4">
    <location>
        <begin position="237"/>
        <end position="261"/>
    </location>
</feature>
<keyword evidence="3" id="KW-0862">Zinc</keyword>
<evidence type="ECO:0000313" key="7">
    <source>
        <dbReference type="Proteomes" id="UP000239649"/>
    </source>
</evidence>
<dbReference type="AlphaFoldDB" id="A0A2P6VC95"/>
<protein>
    <submittedName>
        <fullName evidence="6">Squamosa promoter-binding 9</fullName>
    </submittedName>
</protein>
<dbReference type="GO" id="GO:0005634">
    <property type="term" value="C:nucleus"/>
    <property type="evidence" value="ECO:0007669"/>
    <property type="project" value="InterPro"/>
</dbReference>
<dbReference type="PROSITE" id="PS51141">
    <property type="entry name" value="ZF_SBP"/>
    <property type="match status" value="1"/>
</dbReference>
<dbReference type="Proteomes" id="UP000239649">
    <property type="component" value="Unassembled WGS sequence"/>
</dbReference>
<name>A0A2P6VC95_9CHLO</name>
<dbReference type="EMBL" id="LHPF02000013">
    <property type="protein sequence ID" value="PSC71709.1"/>
    <property type="molecule type" value="Genomic_DNA"/>
</dbReference>
<feature type="domain" description="SBP-type" evidence="5">
    <location>
        <begin position="28"/>
        <end position="105"/>
    </location>
</feature>
<dbReference type="OrthoDB" id="515760at2759"/>
<evidence type="ECO:0000256" key="1">
    <source>
        <dbReference type="ARBA" id="ARBA00022723"/>
    </source>
</evidence>
<dbReference type="PANTHER" id="PTHR31251">
    <property type="entry name" value="SQUAMOSA PROMOTER-BINDING-LIKE PROTEIN 4"/>
    <property type="match status" value="1"/>
</dbReference>
<dbReference type="PANTHER" id="PTHR31251:SF169">
    <property type="entry name" value="SQUAMOSA PROMOTER-BINDING-LIKE PROTEIN 8"/>
    <property type="match status" value="1"/>
</dbReference>
<dbReference type="Pfam" id="PF03110">
    <property type="entry name" value="SBP"/>
    <property type="match status" value="1"/>
</dbReference>
<dbReference type="GO" id="GO:0003677">
    <property type="term" value="F:DNA binding"/>
    <property type="evidence" value="ECO:0007669"/>
    <property type="project" value="InterPro"/>
</dbReference>
<comment type="caution">
    <text evidence="6">The sequence shown here is derived from an EMBL/GenBank/DDBJ whole genome shotgun (WGS) entry which is preliminary data.</text>
</comment>
<keyword evidence="2" id="KW-0863">Zinc-finger</keyword>